<dbReference type="GO" id="GO:0003824">
    <property type="term" value="F:catalytic activity"/>
    <property type="evidence" value="ECO:0007669"/>
    <property type="project" value="UniProtKB-ARBA"/>
</dbReference>
<evidence type="ECO:0000256" key="3">
    <source>
        <dbReference type="ARBA" id="ARBA00022989"/>
    </source>
</evidence>
<evidence type="ECO:0000256" key="4">
    <source>
        <dbReference type="ARBA" id="ARBA00023136"/>
    </source>
</evidence>
<dbReference type="GO" id="GO:0007165">
    <property type="term" value="P:signal transduction"/>
    <property type="evidence" value="ECO:0007669"/>
    <property type="project" value="UniProtKB-ARBA"/>
</dbReference>
<name>A0A835VA35_VANPL</name>
<evidence type="ECO:0000259" key="5">
    <source>
        <dbReference type="PROSITE" id="PS50839"/>
    </source>
</evidence>
<keyword evidence="7" id="KW-1185">Reference proteome</keyword>
<reference evidence="6 7" key="1">
    <citation type="journal article" date="2020" name="Nat. Food">
        <title>A phased Vanilla planifolia genome enables genetic improvement of flavour and production.</title>
        <authorList>
            <person name="Hasing T."/>
            <person name="Tang H."/>
            <person name="Brym M."/>
            <person name="Khazi F."/>
            <person name="Huang T."/>
            <person name="Chambers A.H."/>
        </authorList>
    </citation>
    <scope>NUCLEOTIDE SEQUENCE [LARGE SCALE GENOMIC DNA]</scope>
    <source>
        <tissue evidence="6">Leaf</tissue>
    </source>
</reference>
<comment type="subcellular location">
    <subcellularLocation>
        <location evidence="1">Membrane</location>
    </subcellularLocation>
</comment>
<gene>
    <name evidence="6" type="ORF">HPP92_006532</name>
</gene>
<dbReference type="GO" id="GO:0016020">
    <property type="term" value="C:membrane"/>
    <property type="evidence" value="ECO:0007669"/>
    <property type="project" value="UniProtKB-SubCell"/>
</dbReference>
<sequence length="91" mass="10370">MAAKRLWMTEFERLLLNGVETVSYLEVLDMMSGEEDRENILRARATSNVVLTNPFRFLELNHLGVVLTLPVYRMGLPAEAIEVEHIQAPAE</sequence>
<dbReference type="InterPro" id="IPR006189">
    <property type="entry name" value="CHASE_dom"/>
</dbReference>
<dbReference type="Pfam" id="PF03924">
    <property type="entry name" value="CHASE"/>
    <property type="match status" value="1"/>
</dbReference>
<dbReference type="PROSITE" id="PS50839">
    <property type="entry name" value="CHASE"/>
    <property type="match status" value="1"/>
</dbReference>
<keyword evidence="4" id="KW-0472">Membrane</keyword>
<evidence type="ECO:0000313" key="6">
    <source>
        <dbReference type="EMBL" id="KAG0493134.1"/>
    </source>
</evidence>
<evidence type="ECO:0000313" key="7">
    <source>
        <dbReference type="Proteomes" id="UP000636800"/>
    </source>
</evidence>
<dbReference type="AlphaFoldDB" id="A0A835VA35"/>
<dbReference type="Gene3D" id="3.30.450.350">
    <property type="entry name" value="CHASE domain"/>
    <property type="match status" value="1"/>
</dbReference>
<dbReference type="OrthoDB" id="756838at2759"/>
<evidence type="ECO:0000256" key="1">
    <source>
        <dbReference type="ARBA" id="ARBA00004370"/>
    </source>
</evidence>
<proteinExistence type="predicted"/>
<dbReference type="Proteomes" id="UP000636800">
    <property type="component" value="Chromosome 2"/>
</dbReference>
<dbReference type="EMBL" id="JADCNL010000002">
    <property type="protein sequence ID" value="KAG0493134.1"/>
    <property type="molecule type" value="Genomic_DNA"/>
</dbReference>
<evidence type="ECO:0000256" key="2">
    <source>
        <dbReference type="ARBA" id="ARBA00022692"/>
    </source>
</evidence>
<dbReference type="InterPro" id="IPR042240">
    <property type="entry name" value="CHASE_sf"/>
</dbReference>
<keyword evidence="2" id="KW-0812">Transmembrane</keyword>
<organism evidence="6 7">
    <name type="scientific">Vanilla planifolia</name>
    <name type="common">Vanilla</name>
    <dbReference type="NCBI Taxonomy" id="51239"/>
    <lineage>
        <taxon>Eukaryota</taxon>
        <taxon>Viridiplantae</taxon>
        <taxon>Streptophyta</taxon>
        <taxon>Embryophyta</taxon>
        <taxon>Tracheophyta</taxon>
        <taxon>Spermatophyta</taxon>
        <taxon>Magnoliopsida</taxon>
        <taxon>Liliopsida</taxon>
        <taxon>Asparagales</taxon>
        <taxon>Orchidaceae</taxon>
        <taxon>Vanilloideae</taxon>
        <taxon>Vanilleae</taxon>
        <taxon>Vanilla</taxon>
    </lineage>
</organism>
<accession>A0A835VA35</accession>
<protein>
    <recommendedName>
        <fullName evidence="5">CHASE domain-containing protein</fullName>
    </recommendedName>
</protein>
<keyword evidence="3" id="KW-1133">Transmembrane helix</keyword>
<feature type="domain" description="CHASE" evidence="5">
    <location>
        <begin position="28"/>
        <end position="91"/>
    </location>
</feature>
<comment type="caution">
    <text evidence="6">The sequence shown here is derived from an EMBL/GenBank/DDBJ whole genome shotgun (WGS) entry which is preliminary data.</text>
</comment>